<reference evidence="2 3" key="1">
    <citation type="submission" date="2024-01" db="EMBL/GenBank/DDBJ databases">
        <title>A draft genome for the cacao thread blight pathogen Marasmiellus scandens.</title>
        <authorList>
            <person name="Baruah I.K."/>
            <person name="Leung J."/>
            <person name="Bukari Y."/>
            <person name="Amoako-Attah I."/>
            <person name="Meinhardt L.W."/>
            <person name="Bailey B.A."/>
            <person name="Cohen S.P."/>
        </authorList>
    </citation>
    <scope>NUCLEOTIDE SEQUENCE [LARGE SCALE GENOMIC DNA]</scope>
    <source>
        <strain evidence="2 3">GH-19</strain>
    </source>
</reference>
<proteinExistence type="predicted"/>
<name>A0ABR1JND8_9AGAR</name>
<accession>A0ABR1JND8</accession>
<comment type="caution">
    <text evidence="2">The sequence shown here is derived from an EMBL/GenBank/DDBJ whole genome shotgun (WGS) entry which is preliminary data.</text>
</comment>
<gene>
    <name evidence="2" type="ORF">VKT23_006667</name>
</gene>
<evidence type="ECO:0008006" key="4">
    <source>
        <dbReference type="Google" id="ProtNLM"/>
    </source>
</evidence>
<dbReference type="EMBL" id="JBANRG010000008">
    <property type="protein sequence ID" value="KAK7464498.1"/>
    <property type="molecule type" value="Genomic_DNA"/>
</dbReference>
<feature type="compositionally biased region" description="Basic and acidic residues" evidence="1">
    <location>
        <begin position="574"/>
        <end position="595"/>
    </location>
</feature>
<keyword evidence="3" id="KW-1185">Reference proteome</keyword>
<feature type="region of interest" description="Disordered" evidence="1">
    <location>
        <begin position="572"/>
        <end position="599"/>
    </location>
</feature>
<organism evidence="2 3">
    <name type="scientific">Marasmiellus scandens</name>
    <dbReference type="NCBI Taxonomy" id="2682957"/>
    <lineage>
        <taxon>Eukaryota</taxon>
        <taxon>Fungi</taxon>
        <taxon>Dikarya</taxon>
        <taxon>Basidiomycota</taxon>
        <taxon>Agaricomycotina</taxon>
        <taxon>Agaricomycetes</taxon>
        <taxon>Agaricomycetidae</taxon>
        <taxon>Agaricales</taxon>
        <taxon>Marasmiineae</taxon>
        <taxon>Omphalotaceae</taxon>
        <taxon>Marasmiellus</taxon>
    </lineage>
</organism>
<sequence>MASQTSSVPPCSACTISIRSFDPSPTFQRFMKCNDIPSDTAAEVLKHELEEMTGYAKNIEGQLRRLTSTLQLLTAEHTRVSDVVSNYKGILSPFRRLPGEILSEIFLASVGPTKEKLALPKPTNSIDSSQGAWVLSQVSSKWRAVALSDSRLWSYVGLELSAPPGLYTSKLEMQLERSGSYPLDVYISSKWAKDFLRGHPLLSLLYSQSFRWCRARLQFKLDVFSDSILPIKSKLPALQCLILDPLAPDFFAQVPRGLAVFHDAPKLTDLISQFDTVNISSFKLPWSQITHWSNPNLETDPRTVLHVLAEGRDNLQSLSLTFADSRLQTTPTPLRMSQLHTLSLATERVGNPFLFQLLDTLTVPNLRALRLEAPISTQPSTTLIGILSEFLERSGCRLEVLCLKIMRRLSGPTQSVKDVDFTAFFRKEQVSCLRALTLGGGKFKLNEYILEALHPAAVSDPNSPEHRADAGTEAYIDGTNVLLPNLRELSLYVEEIAENESALVSILEILKTRMLASPGQKLRTLRLSRAYRDDRNRHSATIHSVLSTLSTLSGAQNPVEVLDRARHQLKQVRRREQTVDDANGEERQERTKGDQGAEQSLTKSLEDMGLKLVFEDNMPFETFDSIMVF</sequence>
<evidence type="ECO:0000256" key="1">
    <source>
        <dbReference type="SAM" id="MobiDB-lite"/>
    </source>
</evidence>
<protein>
    <recommendedName>
        <fullName evidence="4">F-box domain-containing protein</fullName>
    </recommendedName>
</protein>
<evidence type="ECO:0000313" key="2">
    <source>
        <dbReference type="EMBL" id="KAK7464498.1"/>
    </source>
</evidence>
<dbReference type="Proteomes" id="UP001498398">
    <property type="component" value="Unassembled WGS sequence"/>
</dbReference>
<evidence type="ECO:0000313" key="3">
    <source>
        <dbReference type="Proteomes" id="UP001498398"/>
    </source>
</evidence>